<dbReference type="AlphaFoldDB" id="A0A1I4LLN4"/>
<evidence type="ECO:0000313" key="1">
    <source>
        <dbReference type="EMBL" id="SFL91944.1"/>
    </source>
</evidence>
<name>A0A1I4LLN4_9GAMM</name>
<proteinExistence type="predicted"/>
<dbReference type="STRING" id="488535.SAMN04487963_0546"/>
<dbReference type="InterPro" id="IPR007263">
    <property type="entry name" value="DCC1-like"/>
</dbReference>
<dbReference type="Proteomes" id="UP000198519">
    <property type="component" value="Unassembled WGS sequence"/>
</dbReference>
<evidence type="ECO:0000313" key="2">
    <source>
        <dbReference type="Proteomes" id="UP000198519"/>
    </source>
</evidence>
<dbReference type="EMBL" id="FOUE01000001">
    <property type="protein sequence ID" value="SFL91944.1"/>
    <property type="molecule type" value="Genomic_DNA"/>
</dbReference>
<reference evidence="2" key="1">
    <citation type="submission" date="2016-10" db="EMBL/GenBank/DDBJ databases">
        <authorList>
            <person name="Varghese N."/>
            <person name="Submissions S."/>
        </authorList>
    </citation>
    <scope>NUCLEOTIDE SEQUENCE [LARGE SCALE GENOMIC DNA]</scope>
    <source>
        <strain evidence="2">CGMCC 1.7061</strain>
    </source>
</reference>
<dbReference type="RefSeq" id="WP_092020346.1">
    <property type="nucleotide sequence ID" value="NZ_FOUE01000001.1"/>
</dbReference>
<dbReference type="Pfam" id="PF04134">
    <property type="entry name" value="DCC1-like"/>
    <property type="match status" value="1"/>
</dbReference>
<dbReference type="GO" id="GO:0015035">
    <property type="term" value="F:protein-disulfide reductase activity"/>
    <property type="evidence" value="ECO:0007669"/>
    <property type="project" value="InterPro"/>
</dbReference>
<organism evidence="1 2">
    <name type="scientific">Marinobacter zhejiangensis</name>
    <dbReference type="NCBI Taxonomy" id="488535"/>
    <lineage>
        <taxon>Bacteria</taxon>
        <taxon>Pseudomonadati</taxon>
        <taxon>Pseudomonadota</taxon>
        <taxon>Gammaproteobacteria</taxon>
        <taxon>Pseudomonadales</taxon>
        <taxon>Marinobacteraceae</taxon>
        <taxon>Marinobacter</taxon>
    </lineage>
</organism>
<keyword evidence="2" id="KW-1185">Reference proteome</keyword>
<protein>
    <submittedName>
        <fullName evidence="1">Predicted thiol-disulfide oxidoreductase YuxK, DCC family</fullName>
    </submittedName>
</protein>
<sequence length="135" mass="15394">MTAPEVLLVYDKECPACDNYCRVVRIRKDIGTLRLVDAREDSEVMAEITARGLDIDQGMVLKLDGQLYYGADAIHALALISSRSGVLNRLNYWMFRSPRLSAVAYPILRWARNLLLKLLGKRKINNLKQPGNERF</sequence>
<gene>
    <name evidence="1" type="ORF">SAMN04487963_0546</name>
</gene>
<dbReference type="OrthoDB" id="9180348at2"/>
<accession>A0A1I4LLN4</accession>